<dbReference type="Proteomes" id="UP001243009">
    <property type="component" value="Unassembled WGS sequence"/>
</dbReference>
<reference evidence="1 2" key="1">
    <citation type="submission" date="2023-08" db="EMBL/GenBank/DDBJ databases">
        <title>The draft genome sequence of Paracraurococcus sp. LOR1-02.</title>
        <authorList>
            <person name="Kingkaew E."/>
            <person name="Tanasupawat S."/>
        </authorList>
    </citation>
    <scope>NUCLEOTIDE SEQUENCE [LARGE SCALE GENOMIC DNA]</scope>
    <source>
        <strain evidence="1 2">LOR1-02</strain>
    </source>
</reference>
<proteinExistence type="predicted"/>
<evidence type="ECO:0000313" key="1">
    <source>
        <dbReference type="EMBL" id="MDO9711518.1"/>
    </source>
</evidence>
<evidence type="ECO:0000313" key="2">
    <source>
        <dbReference type="Proteomes" id="UP001243009"/>
    </source>
</evidence>
<keyword evidence="2" id="KW-1185">Reference proteome</keyword>
<dbReference type="EMBL" id="JAUTWS010000030">
    <property type="protein sequence ID" value="MDO9711518.1"/>
    <property type="molecule type" value="Genomic_DNA"/>
</dbReference>
<organism evidence="1 2">
    <name type="scientific">Paracraurococcus lichenis</name>
    <dbReference type="NCBI Taxonomy" id="3064888"/>
    <lineage>
        <taxon>Bacteria</taxon>
        <taxon>Pseudomonadati</taxon>
        <taxon>Pseudomonadota</taxon>
        <taxon>Alphaproteobacteria</taxon>
        <taxon>Acetobacterales</taxon>
        <taxon>Roseomonadaceae</taxon>
        <taxon>Paracraurococcus</taxon>
    </lineage>
</organism>
<gene>
    <name evidence="1" type="ORF">Q7A36_24440</name>
</gene>
<accession>A0ABT9E5U8</accession>
<protein>
    <submittedName>
        <fullName evidence="1">Uncharacterized protein</fullName>
    </submittedName>
</protein>
<dbReference type="RefSeq" id="WP_305106376.1">
    <property type="nucleotide sequence ID" value="NZ_JAUTWS010000030.1"/>
</dbReference>
<comment type="caution">
    <text evidence="1">The sequence shown here is derived from an EMBL/GenBank/DDBJ whole genome shotgun (WGS) entry which is preliminary data.</text>
</comment>
<name>A0ABT9E5U8_9PROT</name>
<sequence>MRPRRAAGRIPVLLILANLAVLALIVGAHVVLLPGGAPAAAAPDHLAWTGD</sequence>